<organism evidence="2 3">
    <name type="scientific">Streptococcus thermophilus</name>
    <dbReference type="NCBI Taxonomy" id="1308"/>
    <lineage>
        <taxon>Bacteria</taxon>
        <taxon>Bacillati</taxon>
        <taxon>Bacillota</taxon>
        <taxon>Bacilli</taxon>
        <taxon>Lactobacillales</taxon>
        <taxon>Streptococcaceae</taxon>
        <taxon>Streptococcus</taxon>
    </lineage>
</organism>
<evidence type="ECO:0000313" key="3">
    <source>
        <dbReference type="Proteomes" id="UP000509791"/>
    </source>
</evidence>
<name>A0A8D6U5L8_STRTR</name>
<keyword evidence="1" id="KW-0472">Membrane</keyword>
<protein>
    <submittedName>
        <fullName evidence="2">Uncharacterized protein</fullName>
    </submittedName>
</protein>
<accession>A0A8D6U5L8</accession>
<feature type="transmembrane region" description="Helical" evidence="1">
    <location>
        <begin position="73"/>
        <end position="94"/>
    </location>
</feature>
<reference evidence="2 3" key="1">
    <citation type="submission" date="2020-06" db="EMBL/GenBank/DDBJ databases">
        <authorList>
            <person name="Chuat V."/>
        </authorList>
    </citation>
    <scope>NUCLEOTIDE SEQUENCE [LARGE SCALE GENOMIC DNA]</scope>
    <source>
        <strain evidence="2">STH_CIRM_998</strain>
    </source>
</reference>
<keyword evidence="1" id="KW-1133">Transmembrane helix</keyword>
<dbReference type="AlphaFoldDB" id="A0A8D6U5L8"/>
<dbReference type="Proteomes" id="UP000509791">
    <property type="component" value="Chromosome"/>
</dbReference>
<dbReference type="EMBL" id="LR822027">
    <property type="protein sequence ID" value="CAD0150721.1"/>
    <property type="molecule type" value="Genomic_DNA"/>
</dbReference>
<proteinExistence type="predicted"/>
<feature type="transmembrane region" description="Helical" evidence="1">
    <location>
        <begin position="29"/>
        <end position="47"/>
    </location>
</feature>
<evidence type="ECO:0000313" key="2">
    <source>
        <dbReference type="EMBL" id="CAD0150721.1"/>
    </source>
</evidence>
<gene>
    <name evidence="2" type="ORF">STHERMO_0128</name>
</gene>
<keyword evidence="1" id="KW-0812">Transmembrane</keyword>
<sequence length="103" mass="11361">MAPQVFVWQYPDVLTVSPFVFVAMKTKGFVAPMIGSAVIVMGSAALSNQEWGALYPWTATYFLVQGKLQSTGYPTLLSVSIIILVSAVGFLMTFHHFKKEDLK</sequence>
<evidence type="ECO:0000256" key="1">
    <source>
        <dbReference type="SAM" id="Phobius"/>
    </source>
</evidence>